<reference evidence="9" key="1">
    <citation type="submission" date="2023-05" db="EMBL/GenBank/DDBJ databases">
        <authorList>
            <person name="Stuckert A."/>
        </authorList>
    </citation>
    <scope>NUCLEOTIDE SEQUENCE</scope>
</reference>
<evidence type="ECO:0000256" key="5">
    <source>
        <dbReference type="ARBA" id="ARBA00022723"/>
    </source>
</evidence>
<sequence length="598" mass="68160">GPITFHDVAASFSEEQWIRLDNSQKEVYRSVMKDIHGTLMAQGYRILNPSTVFSIKGRNESFVHMDSHSVEMKSYVIGDFPDILVTIKEEPIGETPISQGEHCFVDNYPSTSSGPTFFLNIKQEKTIFGPVSLNTEAELTGSPHKSNAALLKTEEEGFSIDDYNSAGGEESPNNSAGVPGIFKQEPVHGDEGEIDNMDHENIIPVIVKEEEPDPDRNIHNQEIQPARHSASFREPIMNLIDEAILLVVLRRRRRFREMEEKRSRRRYWAHPLTSQRLTNSLFATIYRDLRKYPKKFFNFTQMSISTFDALLEILRPRLTCSDTNTWRSVSAEERLLVTLRFLASGQSFASLHHYFQLGVSTVAKVTHETCLALWEELHPVVMPEPTKQLWKDVEDEFWMLKEFPNCIGALGCRHVRVKMPPNLGSTHSKNVSIVVLGLVDAYYRFVGIDVEAHGNSKDSSIFRESAMGRRLYEGGLKIPPRKPLPCTMEPSLPHVIVADETFGLTENLMCPYSGHGLADKERIFNHRLSQAHQVVDCAFEICTTKWRILQSEMQLNVENAMNVVRASCLLHNFVLEKEREDLHTLFPETLLKACTLWT</sequence>
<dbReference type="Proteomes" id="UP001162483">
    <property type="component" value="Unassembled WGS sequence"/>
</dbReference>
<comment type="caution">
    <text evidence="9">The sequence shown here is derived from an EMBL/GenBank/DDBJ whole genome shotgun (WGS) entry which is preliminary data.</text>
</comment>
<dbReference type="Pfam" id="PF01352">
    <property type="entry name" value="KRAB"/>
    <property type="match status" value="1"/>
</dbReference>
<evidence type="ECO:0000256" key="3">
    <source>
        <dbReference type="ARBA" id="ARBA00006958"/>
    </source>
</evidence>
<evidence type="ECO:0000259" key="8">
    <source>
        <dbReference type="PROSITE" id="PS50805"/>
    </source>
</evidence>
<organism evidence="9 10">
    <name type="scientific">Staurois parvus</name>
    <dbReference type="NCBI Taxonomy" id="386267"/>
    <lineage>
        <taxon>Eukaryota</taxon>
        <taxon>Metazoa</taxon>
        <taxon>Chordata</taxon>
        <taxon>Craniata</taxon>
        <taxon>Vertebrata</taxon>
        <taxon>Euteleostomi</taxon>
        <taxon>Amphibia</taxon>
        <taxon>Batrachia</taxon>
        <taxon>Anura</taxon>
        <taxon>Neobatrachia</taxon>
        <taxon>Ranoidea</taxon>
        <taxon>Ranidae</taxon>
        <taxon>Staurois</taxon>
    </lineage>
</organism>
<dbReference type="SMART" id="SM00349">
    <property type="entry name" value="KRAB"/>
    <property type="match status" value="1"/>
</dbReference>
<evidence type="ECO:0000313" key="9">
    <source>
        <dbReference type="EMBL" id="CAI9602963.1"/>
    </source>
</evidence>
<feature type="non-terminal residue" evidence="9">
    <location>
        <position position="1"/>
    </location>
</feature>
<evidence type="ECO:0000256" key="2">
    <source>
        <dbReference type="ARBA" id="ARBA00004123"/>
    </source>
</evidence>
<dbReference type="SUPFAM" id="SSF109640">
    <property type="entry name" value="KRAB domain (Kruppel-associated box)"/>
    <property type="match status" value="1"/>
</dbReference>
<keyword evidence="5" id="KW-0479">Metal-binding</keyword>
<keyword evidence="7" id="KW-0539">Nucleus</keyword>
<accession>A0ABN9G2Q2</accession>
<dbReference type="InterPro" id="IPR001909">
    <property type="entry name" value="KRAB"/>
</dbReference>
<dbReference type="PANTHER" id="PTHR22930">
    <property type="match status" value="1"/>
</dbReference>
<dbReference type="InterPro" id="IPR027806">
    <property type="entry name" value="HARBI1_dom"/>
</dbReference>
<dbReference type="PANTHER" id="PTHR22930:SF269">
    <property type="entry name" value="NUCLEASE HARBI1-LIKE PROTEIN"/>
    <property type="match status" value="1"/>
</dbReference>
<keyword evidence="10" id="KW-1185">Reference proteome</keyword>
<comment type="subcellular location">
    <subcellularLocation>
        <location evidence="2">Nucleus</location>
    </subcellularLocation>
</comment>
<evidence type="ECO:0000256" key="4">
    <source>
        <dbReference type="ARBA" id="ARBA00022722"/>
    </source>
</evidence>
<dbReference type="InterPro" id="IPR036051">
    <property type="entry name" value="KRAB_dom_sf"/>
</dbReference>
<keyword evidence="4" id="KW-0540">Nuclease</keyword>
<protein>
    <recommendedName>
        <fullName evidence="8">KRAB domain-containing protein</fullName>
    </recommendedName>
</protein>
<comment type="cofactor">
    <cofactor evidence="1">
        <name>a divalent metal cation</name>
        <dbReference type="ChEBI" id="CHEBI:60240"/>
    </cofactor>
</comment>
<comment type="similarity">
    <text evidence="3">Belongs to the HARBI1 family.</text>
</comment>
<evidence type="ECO:0000256" key="7">
    <source>
        <dbReference type="ARBA" id="ARBA00023242"/>
    </source>
</evidence>
<keyword evidence="6" id="KW-0378">Hydrolase</keyword>
<dbReference type="Pfam" id="PF13359">
    <property type="entry name" value="DDE_Tnp_4"/>
    <property type="match status" value="1"/>
</dbReference>
<dbReference type="PROSITE" id="PS50805">
    <property type="entry name" value="KRAB"/>
    <property type="match status" value="1"/>
</dbReference>
<dbReference type="InterPro" id="IPR045249">
    <property type="entry name" value="HARBI1-like"/>
</dbReference>
<dbReference type="Gene3D" id="6.10.140.140">
    <property type="match status" value="1"/>
</dbReference>
<name>A0ABN9G2Q2_9NEOB</name>
<gene>
    <name evidence="9" type="ORF">SPARVUS_LOCUS13240468</name>
</gene>
<proteinExistence type="inferred from homology"/>
<dbReference type="EMBL" id="CATNWA010017763">
    <property type="protein sequence ID" value="CAI9602963.1"/>
    <property type="molecule type" value="Genomic_DNA"/>
</dbReference>
<feature type="domain" description="KRAB" evidence="8">
    <location>
        <begin position="3"/>
        <end position="74"/>
    </location>
</feature>
<evidence type="ECO:0000256" key="6">
    <source>
        <dbReference type="ARBA" id="ARBA00022801"/>
    </source>
</evidence>
<dbReference type="CDD" id="cd07765">
    <property type="entry name" value="KRAB_A-box"/>
    <property type="match status" value="1"/>
</dbReference>
<evidence type="ECO:0000256" key="1">
    <source>
        <dbReference type="ARBA" id="ARBA00001968"/>
    </source>
</evidence>
<evidence type="ECO:0000313" key="10">
    <source>
        <dbReference type="Proteomes" id="UP001162483"/>
    </source>
</evidence>